<evidence type="ECO:0000259" key="10">
    <source>
        <dbReference type="PROSITE" id="PS50110"/>
    </source>
</evidence>
<evidence type="ECO:0000313" key="13">
    <source>
        <dbReference type="Proteomes" id="UP000486534"/>
    </source>
</evidence>
<sequence length="236" mass="26274">MDNLGLGKVLLVEDDEKLAGLIANFLSQHGFEVLTVHRGDVALAAFDEFKPKLVVLDLMLPGQSGLHVCREIRAVSDVPIVILTAKEDDLDHILGLESGADDYVIKPIKPAVLLARLRALQRRQVPEPAAQRGALEFGVLSIDRSSREVRLGGESVELTTMEFELLWLLASAAGKTLSRDDILNRMRGIEFDGLNRSVDVYISKLRYKLKDNPREPACIKTVWGKGYLFNPFAWEI</sequence>
<dbReference type="CDD" id="cd00383">
    <property type="entry name" value="trans_reg_C"/>
    <property type="match status" value="1"/>
</dbReference>
<reference evidence="12 13" key="1">
    <citation type="submission" date="2019-10" db="EMBL/GenBank/DDBJ databases">
        <title>Pseudomonas dajingensis sp. nov., isolated from the profound head ulcers of farmed Murray cod (Maccullochella peelii peelii).</title>
        <authorList>
            <person name="Liu Y."/>
        </authorList>
    </citation>
    <scope>NUCLEOTIDE SEQUENCE [LARGE SCALE GENOMIC DNA]</scope>
    <source>
        <strain evidence="12 13">MC042</strain>
    </source>
</reference>
<dbReference type="PANTHER" id="PTHR48111">
    <property type="entry name" value="REGULATOR OF RPOS"/>
    <property type="match status" value="1"/>
</dbReference>
<organism evidence="12 13">
    <name type="scientific">Pseudomonas piscis</name>
    <dbReference type="NCBI Taxonomy" id="2614538"/>
    <lineage>
        <taxon>Bacteria</taxon>
        <taxon>Pseudomonadati</taxon>
        <taxon>Pseudomonadota</taxon>
        <taxon>Gammaproteobacteria</taxon>
        <taxon>Pseudomonadales</taxon>
        <taxon>Pseudomonadaceae</taxon>
        <taxon>Pseudomonas</taxon>
    </lineage>
</organism>
<dbReference type="SUPFAM" id="SSF52172">
    <property type="entry name" value="CheY-like"/>
    <property type="match status" value="1"/>
</dbReference>
<dbReference type="Gene3D" id="3.40.50.2300">
    <property type="match status" value="1"/>
</dbReference>
<dbReference type="RefSeq" id="WP_031321582.1">
    <property type="nucleotide sequence ID" value="NZ_AVOY01000207.1"/>
</dbReference>
<evidence type="ECO:0000256" key="5">
    <source>
        <dbReference type="ARBA" id="ARBA00023015"/>
    </source>
</evidence>
<dbReference type="InterPro" id="IPR016032">
    <property type="entry name" value="Sig_transdc_resp-reg_C-effctor"/>
</dbReference>
<feature type="DNA-binding region" description="OmpR/PhoB-type" evidence="9">
    <location>
        <begin position="132"/>
        <end position="231"/>
    </location>
</feature>
<dbReference type="InterPro" id="IPR001867">
    <property type="entry name" value="OmpR/PhoB-type_DNA-bd"/>
</dbReference>
<dbReference type="FunFam" id="1.10.10.10:FF:000099">
    <property type="entry name" value="Two-component system response regulator TorR"/>
    <property type="match status" value="1"/>
</dbReference>
<dbReference type="SMART" id="SM00862">
    <property type="entry name" value="Trans_reg_C"/>
    <property type="match status" value="1"/>
</dbReference>
<dbReference type="InterPro" id="IPR001789">
    <property type="entry name" value="Sig_transdc_resp-reg_receiver"/>
</dbReference>
<dbReference type="GO" id="GO:0032993">
    <property type="term" value="C:protein-DNA complex"/>
    <property type="evidence" value="ECO:0007669"/>
    <property type="project" value="TreeGrafter"/>
</dbReference>
<dbReference type="FunFam" id="3.40.50.2300:FF:000001">
    <property type="entry name" value="DNA-binding response regulator PhoB"/>
    <property type="match status" value="1"/>
</dbReference>
<dbReference type="InterPro" id="IPR011006">
    <property type="entry name" value="CheY-like_superfamily"/>
</dbReference>
<feature type="domain" description="OmpR/PhoB-type" evidence="11">
    <location>
        <begin position="132"/>
        <end position="231"/>
    </location>
</feature>
<dbReference type="InterPro" id="IPR036388">
    <property type="entry name" value="WH-like_DNA-bd_sf"/>
</dbReference>
<keyword evidence="5" id="KW-0805">Transcription regulation</keyword>
<name>A0A7X1U4H0_9PSED</name>
<accession>A0A7X1U4H0</accession>
<evidence type="ECO:0000259" key="11">
    <source>
        <dbReference type="PROSITE" id="PS51755"/>
    </source>
</evidence>
<dbReference type="InterPro" id="IPR039420">
    <property type="entry name" value="WalR-like"/>
</dbReference>
<evidence type="ECO:0000256" key="8">
    <source>
        <dbReference type="PROSITE-ProRule" id="PRU00169"/>
    </source>
</evidence>
<dbReference type="GO" id="GO:0000156">
    <property type="term" value="F:phosphorelay response regulator activity"/>
    <property type="evidence" value="ECO:0007669"/>
    <property type="project" value="TreeGrafter"/>
</dbReference>
<dbReference type="PROSITE" id="PS51755">
    <property type="entry name" value="OMPR_PHOB"/>
    <property type="match status" value="1"/>
</dbReference>
<dbReference type="PROSITE" id="PS50110">
    <property type="entry name" value="RESPONSE_REGULATORY"/>
    <property type="match status" value="1"/>
</dbReference>
<dbReference type="AlphaFoldDB" id="A0A7X1U4H0"/>
<evidence type="ECO:0000256" key="3">
    <source>
        <dbReference type="ARBA" id="ARBA00022553"/>
    </source>
</evidence>
<dbReference type="Pfam" id="PF00072">
    <property type="entry name" value="Response_reg"/>
    <property type="match status" value="1"/>
</dbReference>
<evidence type="ECO:0000256" key="7">
    <source>
        <dbReference type="ARBA" id="ARBA00023163"/>
    </source>
</evidence>
<evidence type="ECO:0000313" key="12">
    <source>
        <dbReference type="EMBL" id="MQA53866.1"/>
    </source>
</evidence>
<feature type="modified residue" description="4-aspartylphosphate" evidence="8">
    <location>
        <position position="57"/>
    </location>
</feature>
<evidence type="ECO:0000256" key="9">
    <source>
        <dbReference type="PROSITE-ProRule" id="PRU01091"/>
    </source>
</evidence>
<dbReference type="PANTHER" id="PTHR48111:SF47">
    <property type="entry name" value="TRANSCRIPTIONAL REGULATORY PROTEIN RSTA"/>
    <property type="match status" value="1"/>
</dbReference>
<keyword evidence="3 8" id="KW-0597">Phosphoprotein</keyword>
<dbReference type="Proteomes" id="UP000486534">
    <property type="component" value="Unassembled WGS sequence"/>
</dbReference>
<protein>
    <submittedName>
        <fullName evidence="12">Response regulator</fullName>
    </submittedName>
</protein>
<dbReference type="SUPFAM" id="SSF46894">
    <property type="entry name" value="C-terminal effector domain of the bipartite response regulators"/>
    <property type="match status" value="1"/>
</dbReference>
<evidence type="ECO:0000256" key="6">
    <source>
        <dbReference type="ARBA" id="ARBA00023125"/>
    </source>
</evidence>
<dbReference type="GO" id="GO:0005829">
    <property type="term" value="C:cytosol"/>
    <property type="evidence" value="ECO:0007669"/>
    <property type="project" value="TreeGrafter"/>
</dbReference>
<evidence type="ECO:0000256" key="2">
    <source>
        <dbReference type="ARBA" id="ARBA00022490"/>
    </source>
</evidence>
<keyword evidence="7" id="KW-0804">Transcription</keyword>
<dbReference type="GO" id="GO:0006355">
    <property type="term" value="P:regulation of DNA-templated transcription"/>
    <property type="evidence" value="ECO:0007669"/>
    <property type="project" value="InterPro"/>
</dbReference>
<proteinExistence type="predicted"/>
<dbReference type="Gene3D" id="6.10.250.690">
    <property type="match status" value="1"/>
</dbReference>
<feature type="domain" description="Response regulatory" evidence="10">
    <location>
        <begin position="8"/>
        <end position="121"/>
    </location>
</feature>
<comment type="subcellular location">
    <subcellularLocation>
        <location evidence="1">Cytoplasm</location>
    </subcellularLocation>
</comment>
<dbReference type="GO" id="GO:0000976">
    <property type="term" value="F:transcription cis-regulatory region binding"/>
    <property type="evidence" value="ECO:0007669"/>
    <property type="project" value="TreeGrafter"/>
</dbReference>
<dbReference type="SMART" id="SM00448">
    <property type="entry name" value="REC"/>
    <property type="match status" value="1"/>
</dbReference>
<keyword evidence="6 9" id="KW-0238">DNA-binding</keyword>
<comment type="caution">
    <text evidence="12">The sequence shown here is derived from an EMBL/GenBank/DDBJ whole genome shotgun (WGS) entry which is preliminary data.</text>
</comment>
<dbReference type="EMBL" id="WHUV01000002">
    <property type="protein sequence ID" value="MQA53866.1"/>
    <property type="molecule type" value="Genomic_DNA"/>
</dbReference>
<evidence type="ECO:0000256" key="4">
    <source>
        <dbReference type="ARBA" id="ARBA00023012"/>
    </source>
</evidence>
<dbReference type="Pfam" id="PF00486">
    <property type="entry name" value="Trans_reg_C"/>
    <property type="match status" value="1"/>
</dbReference>
<gene>
    <name evidence="12" type="ORF">GDH07_11135</name>
</gene>
<keyword evidence="2" id="KW-0963">Cytoplasm</keyword>
<keyword evidence="4" id="KW-0902">Two-component regulatory system</keyword>
<dbReference type="Gene3D" id="1.10.10.10">
    <property type="entry name" value="Winged helix-like DNA-binding domain superfamily/Winged helix DNA-binding domain"/>
    <property type="match status" value="1"/>
</dbReference>
<evidence type="ECO:0000256" key="1">
    <source>
        <dbReference type="ARBA" id="ARBA00004496"/>
    </source>
</evidence>